<dbReference type="EMBL" id="AAMHSF010000010">
    <property type="protein sequence ID" value="EDH4585734.1"/>
    <property type="molecule type" value="Genomic_DNA"/>
</dbReference>
<proteinExistence type="inferred from homology"/>
<dbReference type="NCBIfam" id="TIGR01540">
    <property type="entry name" value="portal_PBSX"/>
    <property type="match status" value="1"/>
</dbReference>
<comment type="similarity">
    <text evidence="1">Belongs to the phage portal family. PBSX subfamily.</text>
</comment>
<gene>
    <name evidence="2" type="ORF">CBX91_17010</name>
</gene>
<dbReference type="PIRSF" id="PIRSF018494">
    <property type="entry name" value="PBSX_VPQ"/>
    <property type="match status" value="1"/>
</dbReference>
<comment type="caution">
    <text evidence="2">The sequence shown here is derived from an EMBL/GenBank/DDBJ whole genome shotgun (WGS) entry which is preliminary data.</text>
</comment>
<dbReference type="InterPro" id="IPR006430">
    <property type="entry name" value="Phage_portal_PBSX"/>
</dbReference>
<name>A0A634F9X1_SALER</name>
<dbReference type="Pfam" id="PF04860">
    <property type="entry name" value="Phage_portal"/>
    <property type="match status" value="1"/>
</dbReference>
<reference evidence="2" key="1">
    <citation type="submission" date="2018-07" db="EMBL/GenBank/DDBJ databases">
        <authorList>
            <consortium name="PulseNet: The National Subtyping Network for Foodborne Disease Surveillance"/>
            <person name="Tarr C.L."/>
            <person name="Trees E."/>
            <person name="Katz L.S."/>
            <person name="Carleton-Romer H.A."/>
            <person name="Stroika S."/>
            <person name="Kucerova Z."/>
            <person name="Roache K.F."/>
            <person name="Sabol A.L."/>
            <person name="Besser J."/>
            <person name="Gerner-Smidt P."/>
        </authorList>
    </citation>
    <scope>NUCLEOTIDE SEQUENCE</scope>
    <source>
        <strain evidence="2">2014K-0489</strain>
    </source>
</reference>
<dbReference type="InterPro" id="IPR030935">
    <property type="entry name" value="PBSX_Proteobac"/>
</dbReference>
<organism evidence="2">
    <name type="scientific">Salmonella enterica</name>
    <name type="common">Salmonella choleraesuis</name>
    <dbReference type="NCBI Taxonomy" id="28901"/>
    <lineage>
        <taxon>Bacteria</taxon>
        <taxon>Pseudomonadati</taxon>
        <taxon>Pseudomonadota</taxon>
        <taxon>Gammaproteobacteria</taxon>
        <taxon>Enterobacterales</taxon>
        <taxon>Enterobacteriaceae</taxon>
        <taxon>Salmonella</taxon>
    </lineage>
</organism>
<accession>A0A634F9X1</accession>
<dbReference type="AlphaFoldDB" id="A0A634F9X1"/>
<dbReference type="InterPro" id="IPR006944">
    <property type="entry name" value="Phage/GTA_portal"/>
</dbReference>
<evidence type="ECO:0000256" key="1">
    <source>
        <dbReference type="ARBA" id="ARBA00006799"/>
    </source>
</evidence>
<sequence>MNTTTHESGMTMLTDGAQQVDIGEALKRDPALSAFTFDGPYQVTDAYDLLDNMYCADNGRYYETPVDWYGLARSFGKASWHQSALYFKRNALSGCFIPHPLLSRQTFSALALDWFVFGNFYLEERKNRLGGRLPLRHSPAKYTRRGTDLDTYWFIRQWKDECPFETGSVCHVLNPDIHQEIYGMPEYMGALLSASLSHSADMFRKMYYENGSHAGCILYIGTSQVDDAGVKQIQQTLAGARNKGAFKNVVIHAPGGGKDGGQLMPFSQISAKDEFLNIKSATRDDILAAHRVPPQLMGAMPDGNGSFGDVEKAARVFAINELMPAMEALKHVNDWLGEEVIRFRPYALLESIK</sequence>
<protein>
    <submittedName>
        <fullName evidence="2">Phage portal protein</fullName>
    </submittedName>
</protein>
<evidence type="ECO:0000313" key="2">
    <source>
        <dbReference type="EMBL" id="EDH4585734.1"/>
    </source>
</evidence>